<gene>
    <name evidence="1" type="ORF">SAMN05446037_101220</name>
</gene>
<organism evidence="1 2">
    <name type="scientific">Anaerovirgula multivorans</name>
    <dbReference type="NCBI Taxonomy" id="312168"/>
    <lineage>
        <taxon>Bacteria</taxon>
        <taxon>Bacillati</taxon>
        <taxon>Bacillota</taxon>
        <taxon>Clostridia</taxon>
        <taxon>Peptostreptococcales</taxon>
        <taxon>Natronincolaceae</taxon>
        <taxon>Anaerovirgula</taxon>
    </lineage>
</organism>
<evidence type="ECO:0008006" key="3">
    <source>
        <dbReference type="Google" id="ProtNLM"/>
    </source>
</evidence>
<protein>
    <recommendedName>
        <fullName evidence="3">Transposase DDE domain group 1</fullName>
    </recommendedName>
</protein>
<reference evidence="1 2" key="1">
    <citation type="submission" date="2017-06" db="EMBL/GenBank/DDBJ databases">
        <authorList>
            <person name="Kim H.J."/>
            <person name="Triplett B.A."/>
        </authorList>
    </citation>
    <scope>NUCLEOTIDE SEQUENCE [LARGE SCALE GENOMIC DNA]</scope>
    <source>
        <strain evidence="1 2">SCA</strain>
    </source>
</reference>
<proteinExistence type="predicted"/>
<dbReference type="EMBL" id="FZOJ01000012">
    <property type="protein sequence ID" value="SNS52161.1"/>
    <property type="molecule type" value="Genomic_DNA"/>
</dbReference>
<dbReference type="AlphaFoldDB" id="A0A239F5Z3"/>
<name>A0A239F5Z3_9FIRM</name>
<accession>A0A239F5Z3</accession>
<evidence type="ECO:0000313" key="2">
    <source>
        <dbReference type="Proteomes" id="UP000198304"/>
    </source>
</evidence>
<sequence>MKSISFKLDENKVVNTSAWLVSLIQFANKVNFFDAFKSFNLKMKSVNYSNLNRLQTLVVSIVMGCNYTSDINEKLVPDTTTAKLLGMDRFPD</sequence>
<dbReference type="OrthoDB" id="1878374at2"/>
<dbReference type="RefSeq" id="WP_089283341.1">
    <property type="nucleotide sequence ID" value="NZ_FZOJ01000012.1"/>
</dbReference>
<evidence type="ECO:0000313" key="1">
    <source>
        <dbReference type="EMBL" id="SNS52161.1"/>
    </source>
</evidence>
<dbReference type="Proteomes" id="UP000198304">
    <property type="component" value="Unassembled WGS sequence"/>
</dbReference>
<keyword evidence="2" id="KW-1185">Reference proteome</keyword>